<dbReference type="Pfam" id="PF19383">
    <property type="entry name" value="DUF5958"/>
    <property type="match status" value="1"/>
</dbReference>
<gene>
    <name evidence="1" type="ORF">J2W48_002316</name>
</gene>
<dbReference type="InterPro" id="IPR046002">
    <property type="entry name" value="DUF5958"/>
</dbReference>
<evidence type="ECO:0000313" key="2">
    <source>
        <dbReference type="Proteomes" id="UP001269081"/>
    </source>
</evidence>
<keyword evidence="2" id="KW-1185">Reference proteome</keyword>
<name>A0ABU1Y823_9FLAO</name>
<evidence type="ECO:0000313" key="1">
    <source>
        <dbReference type="EMBL" id="MDR7210375.1"/>
    </source>
</evidence>
<organism evidence="1 2">
    <name type="scientific">Flavobacterium piscis</name>
    <dbReference type="NCBI Taxonomy" id="1114874"/>
    <lineage>
        <taxon>Bacteria</taxon>
        <taxon>Pseudomonadati</taxon>
        <taxon>Bacteroidota</taxon>
        <taxon>Flavobacteriia</taxon>
        <taxon>Flavobacteriales</taxon>
        <taxon>Flavobacteriaceae</taxon>
        <taxon>Flavobacterium</taxon>
    </lineage>
</organism>
<dbReference type="EMBL" id="JAVDWQ010000007">
    <property type="protein sequence ID" value="MDR7210375.1"/>
    <property type="molecule type" value="Genomic_DNA"/>
</dbReference>
<dbReference type="Proteomes" id="UP001269081">
    <property type="component" value="Unassembled WGS sequence"/>
</dbReference>
<comment type="caution">
    <text evidence="1">The sequence shown here is derived from an EMBL/GenBank/DDBJ whole genome shotgun (WGS) entry which is preliminary data.</text>
</comment>
<sequence>MLKIKDTILINKYGQGITDISPILSLFKSFSVEEKRDYLEEIASLILQSKPNNNDIETAIKESQLKATYTPCVLLTKGVENHNLKKIINLPKTELEKVLMLLMSLFRIAYQRRFIEEKNNSGKWWYWDLSDEQKVEMILRNYF</sequence>
<reference evidence="1 2" key="1">
    <citation type="submission" date="2023-07" db="EMBL/GenBank/DDBJ databases">
        <title>Sorghum-associated microbial communities from plants grown in Nebraska, USA.</title>
        <authorList>
            <person name="Schachtman D."/>
        </authorList>
    </citation>
    <scope>NUCLEOTIDE SEQUENCE [LARGE SCALE GENOMIC DNA]</scope>
    <source>
        <strain evidence="1 2">4129</strain>
    </source>
</reference>
<accession>A0ABU1Y823</accession>
<dbReference type="RefSeq" id="WP_310281348.1">
    <property type="nucleotide sequence ID" value="NZ_JAVDWQ010000007.1"/>
</dbReference>
<proteinExistence type="predicted"/>
<protein>
    <submittedName>
        <fullName evidence="1">Uncharacterized protein</fullName>
    </submittedName>
</protein>